<protein>
    <submittedName>
        <fullName evidence="2">Hypp8402 protein</fullName>
    </submittedName>
</protein>
<dbReference type="SUPFAM" id="SSF56672">
    <property type="entry name" value="DNA/RNA polymerases"/>
    <property type="match status" value="1"/>
</dbReference>
<dbReference type="CDD" id="cd01650">
    <property type="entry name" value="RT_nLTR_like"/>
    <property type="match status" value="1"/>
</dbReference>
<sequence>MKSERVGVPNLKNEGTLISDNKAKADLLNQQFQSVFTTEPLEDPLPDMGPSPHTPMMDIKIDTTGINKLLDNLNPHKACGPDHVHACVLKELSTTLSPFLQAIFQKSLDTGCVPEAWKEANIAPVYKKGNRLDPANYRPISLTCICSKIMEHIIASSMMTHFDSNNILYDLQHGFRNSRSCESKLLSLTDDLAHNREKGIQTDLIIMDFAKAFDKVPHLRLIHKLQFFGITGKTLVWIQNFLQGRSQTVVLDGECSDSVPVTSGVPQGTVLGPILFLAYINDLPQHAAHAKVRLFADDCILQMSVKEKADCEKLQSDINEICSWEKKWLMAFNPSKCEVMSVPASRIPIIFPYTLHDHPLAKVSCTKYLGLHISSNLTWGKHVEATTSKANRTLGMLRRCLRISSTAAKERAYMALVRPVLEYGCCVWDPHTREQVRSVEMVQRRAARYVSNDYRRTSSVTAMLRNLGWQTLELRRKIARQVTLYKIIHGTVYVPHTTMIAPVARCSRRTNHSQTLQAIACRNNYYRLSFFPRTIKEWNELEPGVAEAGSLSQFKTELGKTLLH</sequence>
<gene>
    <name evidence="2" type="primary">Hypp8402</name>
    <name evidence="2" type="ORF">BLAG_LOCUS10077</name>
</gene>
<evidence type="ECO:0000313" key="3">
    <source>
        <dbReference type="Proteomes" id="UP000838412"/>
    </source>
</evidence>
<organism evidence="2 3">
    <name type="scientific">Branchiostoma lanceolatum</name>
    <name type="common">Common lancelet</name>
    <name type="synonym">Amphioxus lanceolatum</name>
    <dbReference type="NCBI Taxonomy" id="7740"/>
    <lineage>
        <taxon>Eukaryota</taxon>
        <taxon>Metazoa</taxon>
        <taxon>Chordata</taxon>
        <taxon>Cephalochordata</taxon>
        <taxon>Leptocardii</taxon>
        <taxon>Amphioxiformes</taxon>
        <taxon>Branchiostomatidae</taxon>
        <taxon>Branchiostoma</taxon>
    </lineage>
</organism>
<dbReference type="PANTHER" id="PTHR33332">
    <property type="entry name" value="REVERSE TRANSCRIPTASE DOMAIN-CONTAINING PROTEIN"/>
    <property type="match status" value="1"/>
</dbReference>
<dbReference type="PROSITE" id="PS50878">
    <property type="entry name" value="RT_POL"/>
    <property type="match status" value="1"/>
</dbReference>
<evidence type="ECO:0000313" key="2">
    <source>
        <dbReference type="EMBL" id="CAH1248772.1"/>
    </source>
</evidence>
<dbReference type="Pfam" id="PF00078">
    <property type="entry name" value="RVT_1"/>
    <property type="match status" value="1"/>
</dbReference>
<accession>A0A8J9Z819</accession>
<dbReference type="InterPro" id="IPR043502">
    <property type="entry name" value="DNA/RNA_pol_sf"/>
</dbReference>
<dbReference type="PRINTS" id="PR01345">
    <property type="entry name" value="CERVTRCPTASE"/>
</dbReference>
<name>A0A8J9Z819_BRALA</name>
<reference evidence="2" key="1">
    <citation type="submission" date="2022-01" db="EMBL/GenBank/DDBJ databases">
        <authorList>
            <person name="Braso-Vives M."/>
        </authorList>
    </citation>
    <scope>NUCLEOTIDE SEQUENCE</scope>
</reference>
<dbReference type="EMBL" id="OV696702">
    <property type="protein sequence ID" value="CAH1248772.1"/>
    <property type="molecule type" value="Genomic_DNA"/>
</dbReference>
<keyword evidence="3" id="KW-1185">Reference proteome</keyword>
<dbReference type="AlphaFoldDB" id="A0A8J9Z819"/>
<evidence type="ECO:0000259" key="1">
    <source>
        <dbReference type="PROSITE" id="PS50878"/>
    </source>
</evidence>
<dbReference type="Proteomes" id="UP000838412">
    <property type="component" value="Chromosome 17"/>
</dbReference>
<feature type="domain" description="Reverse transcriptase" evidence="1">
    <location>
        <begin position="106"/>
        <end position="373"/>
    </location>
</feature>
<dbReference type="OrthoDB" id="10056483at2759"/>
<proteinExistence type="predicted"/>
<dbReference type="InterPro" id="IPR000477">
    <property type="entry name" value="RT_dom"/>
</dbReference>